<gene>
    <name evidence="2" type="ORF">SLUN_20450</name>
</gene>
<accession>A0A2R4T4Y9</accession>
<organism evidence="2 3">
    <name type="scientific">Streptomyces lunaelactis</name>
    <dbReference type="NCBI Taxonomy" id="1535768"/>
    <lineage>
        <taxon>Bacteria</taxon>
        <taxon>Bacillati</taxon>
        <taxon>Actinomycetota</taxon>
        <taxon>Actinomycetes</taxon>
        <taxon>Kitasatosporales</taxon>
        <taxon>Streptomycetaceae</taxon>
        <taxon>Streptomyces</taxon>
    </lineage>
</organism>
<sequence>MRIHHPGRTGTEGSGAVGTRAQNPPVLHESGDVPPAFRKIRGTKERSALLGRVPAADSVIFVSLRVSGDASRAAAETRQMIAYVGFDAARAEVAPTPPRSSST</sequence>
<evidence type="ECO:0000313" key="3">
    <source>
        <dbReference type="Proteomes" id="UP000244201"/>
    </source>
</evidence>
<dbReference type="Proteomes" id="UP000244201">
    <property type="component" value="Chromosome"/>
</dbReference>
<dbReference type="RefSeq" id="WP_108150403.1">
    <property type="nucleotide sequence ID" value="NZ_CP026304.1"/>
</dbReference>
<reference evidence="2 3" key="1">
    <citation type="submission" date="2018-01" db="EMBL/GenBank/DDBJ databases">
        <title>Complete genome sequence of Streptomyces lunaelactis MM109T, a Ferroverdin A producer isolated from cave moonmilk deposits.</title>
        <authorList>
            <person name="Naome A."/>
            <person name="Martinet L."/>
            <person name="Maciejewska M."/>
            <person name="Anderssen S."/>
            <person name="Adam D."/>
            <person name="Tenconi E."/>
            <person name="Deflandre B."/>
            <person name="Arguelles-Arias A."/>
            <person name="Calusinska M."/>
            <person name="Copieters W."/>
            <person name="Karim L."/>
            <person name="Hanikenne M."/>
            <person name="Baurain D."/>
            <person name="van Wezel G."/>
            <person name="Smargiasso N."/>
            <person name="de Pauw E."/>
            <person name="Delfosse P."/>
            <person name="Rigali S."/>
        </authorList>
    </citation>
    <scope>NUCLEOTIDE SEQUENCE [LARGE SCALE GENOMIC DNA]</scope>
    <source>
        <strain evidence="2 3">MM109</strain>
    </source>
</reference>
<dbReference type="OrthoDB" id="4206372at2"/>
<proteinExistence type="predicted"/>
<dbReference type="GeneID" id="55657628"/>
<dbReference type="AlphaFoldDB" id="A0A2R4T4Y9"/>
<evidence type="ECO:0000256" key="1">
    <source>
        <dbReference type="SAM" id="MobiDB-lite"/>
    </source>
</evidence>
<dbReference type="KEGG" id="slk:SLUN_20450"/>
<protein>
    <submittedName>
        <fullName evidence="2">Uncharacterized protein</fullName>
    </submittedName>
</protein>
<evidence type="ECO:0000313" key="2">
    <source>
        <dbReference type="EMBL" id="AVZ74182.1"/>
    </source>
</evidence>
<feature type="region of interest" description="Disordered" evidence="1">
    <location>
        <begin position="1"/>
        <end position="36"/>
    </location>
</feature>
<keyword evidence="3" id="KW-1185">Reference proteome</keyword>
<dbReference type="EMBL" id="CP026304">
    <property type="protein sequence ID" value="AVZ74182.1"/>
    <property type="molecule type" value="Genomic_DNA"/>
</dbReference>
<name>A0A2R4T4Y9_9ACTN</name>